<sequence>MPLAFTGQEKVWQNTFKRYNVTSAGLNKFFAGAGFLAWGRMGNLRGSWVKGPLPQEFIDSQHELQLKILQRMREFGMVPALPAFAGHVPEEMKALYPHAKFTRSPNWGGFSDEFCCVYMLDSSDPLYHEIGKTFIEEQRALYDYTSSLYQCDTYNEMDPDFTDLAKLEAASRAVIDSMTAADRDAVWLIQEWLFENSPDYWTKEHVKAYLAGVPNDKMIILDLYSEVRPVWNKMDNYFGKSWIYCVLHNFGGNTGMRGDLPTLGSAPVLANRDSNGTMIGVGLTMEGIYQNYVVYDLTLQMAWVDTPLDMDEWVPSFAAQRYHSMDAHTERAWGFLLQSVYNRTLGFGGVTKSLICLIPHWKLVRDGFMPTLISYDPMDITRAWKELLFAGAELHAVDTYRHDLVDVTRQFLSDHFMAQYLHLKDMYEGRTTPADQLCAWTERMLLTIQHLDEILATSDDFLLGNWIADARALAGSNDDTQLEEYYEYEARNQVTRWGDNNSESIHDYAGKEWAGLVKGYYLPRWRMWLGEVCQSYTQGRKMDEDVLKKARIAFELKWQLSLESYPTAPVGDTLAVSQRIYDEYARVERIRPWVSHLMMDEL</sequence>
<evidence type="ECO:0000259" key="1">
    <source>
        <dbReference type="Pfam" id="PF05089"/>
    </source>
</evidence>
<feature type="domain" description="Alpha-N-acetylglucosaminidase tim-barrel" evidence="1">
    <location>
        <begin position="1"/>
        <end position="304"/>
    </location>
</feature>
<name>A0AAD9GH53_9STRA</name>
<dbReference type="AlphaFoldDB" id="A0AAD9GH53"/>
<dbReference type="InterPro" id="IPR024732">
    <property type="entry name" value="NAGLU_C"/>
</dbReference>
<evidence type="ECO:0000313" key="4">
    <source>
        <dbReference type="Proteomes" id="UP001259832"/>
    </source>
</evidence>
<dbReference type="Pfam" id="PF05089">
    <property type="entry name" value="NAGLU"/>
    <property type="match status" value="1"/>
</dbReference>
<dbReference type="EMBL" id="JASMQC010000018">
    <property type="protein sequence ID" value="KAK1938043.1"/>
    <property type="molecule type" value="Genomic_DNA"/>
</dbReference>
<evidence type="ECO:0000313" key="3">
    <source>
        <dbReference type="EMBL" id="KAK1938043.1"/>
    </source>
</evidence>
<dbReference type="InterPro" id="IPR024733">
    <property type="entry name" value="NAGLU_tim-barrel"/>
</dbReference>
<comment type="caution">
    <text evidence="3">The sequence shown here is derived from an EMBL/GenBank/DDBJ whole genome shotgun (WGS) entry which is preliminary data.</text>
</comment>
<keyword evidence="4" id="KW-1185">Reference proteome</keyword>
<protein>
    <submittedName>
        <fullName evidence="3">Alpha-N-acetylglucosaminidase</fullName>
    </submittedName>
</protein>
<dbReference type="Gene3D" id="1.20.120.670">
    <property type="entry name" value="N-acetyl-b-d-glucoasminidase"/>
    <property type="match status" value="1"/>
</dbReference>
<dbReference type="Proteomes" id="UP001259832">
    <property type="component" value="Unassembled WGS sequence"/>
</dbReference>
<evidence type="ECO:0000259" key="2">
    <source>
        <dbReference type="Pfam" id="PF12972"/>
    </source>
</evidence>
<proteinExistence type="predicted"/>
<accession>A0AAD9GH53</accession>
<reference evidence="3" key="1">
    <citation type="submission" date="2023-08" db="EMBL/GenBank/DDBJ databases">
        <title>Reference Genome Resource for the Citrus Pathogen Phytophthora citrophthora.</title>
        <authorList>
            <person name="Moller H."/>
            <person name="Coetzee B."/>
            <person name="Rose L.J."/>
            <person name="Van Niekerk J.M."/>
        </authorList>
    </citation>
    <scope>NUCLEOTIDE SEQUENCE</scope>
    <source>
        <strain evidence="3">STE-U-9442</strain>
    </source>
</reference>
<organism evidence="3 4">
    <name type="scientific">Phytophthora citrophthora</name>
    <dbReference type="NCBI Taxonomy" id="4793"/>
    <lineage>
        <taxon>Eukaryota</taxon>
        <taxon>Sar</taxon>
        <taxon>Stramenopiles</taxon>
        <taxon>Oomycota</taxon>
        <taxon>Peronosporomycetes</taxon>
        <taxon>Peronosporales</taxon>
        <taxon>Peronosporaceae</taxon>
        <taxon>Phytophthora</taxon>
    </lineage>
</organism>
<dbReference type="InterPro" id="IPR007781">
    <property type="entry name" value="NAGLU"/>
</dbReference>
<gene>
    <name evidence="3" type="ORF">P3T76_009193</name>
</gene>
<dbReference type="Pfam" id="PF12972">
    <property type="entry name" value="NAGLU_C"/>
    <property type="match status" value="1"/>
</dbReference>
<dbReference type="Gene3D" id="3.20.20.80">
    <property type="entry name" value="Glycosidases"/>
    <property type="match status" value="1"/>
</dbReference>
<dbReference type="PANTHER" id="PTHR12872">
    <property type="entry name" value="ALPHA-N-ACETYLGLUCOSAMINIDASE"/>
    <property type="match status" value="1"/>
</dbReference>
<dbReference type="PANTHER" id="PTHR12872:SF1">
    <property type="entry name" value="ALPHA-N-ACETYLGLUCOSAMINIDASE"/>
    <property type="match status" value="1"/>
</dbReference>
<feature type="domain" description="Alpha-N-acetylglucosaminidase C-terminal" evidence="2">
    <location>
        <begin position="313"/>
        <end position="582"/>
    </location>
</feature>